<reference evidence="2 3" key="1">
    <citation type="submission" date="2021-03" db="EMBL/GenBank/DDBJ databases">
        <authorList>
            <person name="King G.J."/>
            <person name="Bancroft I."/>
            <person name="Baten A."/>
            <person name="Bloomfield J."/>
            <person name="Borpatragohain P."/>
            <person name="He Z."/>
            <person name="Irish N."/>
            <person name="Irwin J."/>
            <person name="Liu K."/>
            <person name="Mauleon R.P."/>
            <person name="Moore J."/>
            <person name="Morris R."/>
            <person name="Ostergaard L."/>
            <person name="Wang B."/>
            <person name="Wells R."/>
        </authorList>
    </citation>
    <scope>NUCLEOTIDE SEQUENCE [LARGE SCALE GENOMIC DNA]</scope>
    <source>
        <strain evidence="2">R-o-18</strain>
        <tissue evidence="2">Leaf</tissue>
    </source>
</reference>
<feature type="compositionally biased region" description="Basic residues" evidence="1">
    <location>
        <begin position="752"/>
        <end position="763"/>
    </location>
</feature>
<feature type="compositionally biased region" description="Acidic residues" evidence="1">
    <location>
        <begin position="171"/>
        <end position="181"/>
    </location>
</feature>
<dbReference type="PANTHER" id="PTHR33167:SF19">
    <property type="entry name" value="TRANSCRIPTION FACTOR, PUTATIVE (DUF863)-RELATED"/>
    <property type="match status" value="1"/>
</dbReference>
<dbReference type="EMBL" id="JADBGQ010000009">
    <property type="protein sequence ID" value="KAG5378943.1"/>
    <property type="molecule type" value="Genomic_DNA"/>
</dbReference>
<gene>
    <name evidence="2" type="primary">A07p018170.1_BraROA</name>
    <name evidence="2" type="ORF">IGI04_026785</name>
</gene>
<feature type="compositionally biased region" description="Polar residues" evidence="1">
    <location>
        <begin position="129"/>
        <end position="139"/>
    </location>
</feature>
<feature type="region of interest" description="Disordered" evidence="1">
    <location>
        <begin position="750"/>
        <end position="778"/>
    </location>
</feature>
<feature type="region of interest" description="Disordered" evidence="1">
    <location>
        <begin position="474"/>
        <end position="501"/>
    </location>
</feature>
<feature type="region of interest" description="Disordered" evidence="1">
    <location>
        <begin position="434"/>
        <end position="457"/>
    </location>
</feature>
<feature type="region of interest" description="Disordered" evidence="1">
    <location>
        <begin position="615"/>
        <end position="642"/>
    </location>
</feature>
<protein>
    <submittedName>
        <fullName evidence="2">Uncharacterized protein</fullName>
    </submittedName>
</protein>
<feature type="region of interest" description="Disordered" evidence="1">
    <location>
        <begin position="119"/>
        <end position="139"/>
    </location>
</feature>
<evidence type="ECO:0000256" key="1">
    <source>
        <dbReference type="SAM" id="MobiDB-lite"/>
    </source>
</evidence>
<evidence type="ECO:0000313" key="2">
    <source>
        <dbReference type="EMBL" id="KAG5378943.1"/>
    </source>
</evidence>
<dbReference type="InterPro" id="IPR008581">
    <property type="entry name" value="DUF863_pln"/>
</dbReference>
<dbReference type="Pfam" id="PF05904">
    <property type="entry name" value="DUF863"/>
    <property type="match status" value="2"/>
</dbReference>
<organism evidence="2 3">
    <name type="scientific">Brassica rapa subsp. trilocularis</name>
    <dbReference type="NCBI Taxonomy" id="1813537"/>
    <lineage>
        <taxon>Eukaryota</taxon>
        <taxon>Viridiplantae</taxon>
        <taxon>Streptophyta</taxon>
        <taxon>Embryophyta</taxon>
        <taxon>Tracheophyta</taxon>
        <taxon>Spermatophyta</taxon>
        <taxon>Magnoliopsida</taxon>
        <taxon>eudicotyledons</taxon>
        <taxon>Gunneridae</taxon>
        <taxon>Pentapetalae</taxon>
        <taxon>rosids</taxon>
        <taxon>malvids</taxon>
        <taxon>Brassicales</taxon>
        <taxon>Brassicaceae</taxon>
        <taxon>Brassiceae</taxon>
        <taxon>Brassica</taxon>
    </lineage>
</organism>
<keyword evidence="3" id="KW-1185">Reference proteome</keyword>
<feature type="region of interest" description="Disordered" evidence="1">
    <location>
        <begin position="319"/>
        <end position="340"/>
    </location>
</feature>
<accession>A0ABQ7L0U2</accession>
<evidence type="ECO:0000313" key="3">
    <source>
        <dbReference type="Proteomes" id="UP000823674"/>
    </source>
</evidence>
<comment type="caution">
    <text evidence="2">The sequence shown here is derived from an EMBL/GenBank/DDBJ whole genome shotgun (WGS) entry which is preliminary data.</text>
</comment>
<sequence>MREQEWSTHCETFLPSMSEDFNTCSWSAYRRGGDGANLHYRNGSIRDSYAAADSSFSGGYGYERDFMKQTMLEHEAVFKNQVHELHRLYRVQRKLVDEVKGKNSKEEFSFSDYTSETASKRQLPRYGEGSSSQACNGRLQNGFCSRDGNEVVPVKARRKMIDLQLPADEYLDTDETGDNEEITILPPFKRSKSGRGDASHQSNSSGSCLDVKNSNGLADLNEPLKCQDSEPVSLSRDMHAHYGRNNADVQGLCLEKNTSQNGWMVLEAGNSRSTHRDQLPSHSAQAFSNNGFQPQSYPTTDHNKVIFPGYRDLEVRSKNPQASYDSHVESSVASNTPRLHNDYRPDFVRPWSHWSSSWENPRSSSHQKSYPVQKNPYMNFVAHARTDSTFEMRSPASNGIYHGFSSGSKEAVLNFPSAGFRPNGSVGEVVKNQNFESLQGPKKQERSAGLPWLKPKPLNRSEVSNGFLDLNASTNQSIDGTDTGDGLNSISPQKSLRSSTSCSYNANVRRVEMINPHSRKIIGCPIFEQPTIFKEEVNHLVKRDLDINLPCDASVCNDQHGTKAFRVGKEEGNKAGNFRHYIDLNSCASEDDEDSALHSSLRVKTKGIICIDLEAPPTLESEEEEDRESEKSNEETWGLMKGKDGNSLDELIKEAAQAIVAISLSDHQRLPGDAASSSTVAAGKSPLSWFADIITSQGDELERKADHEGDSSGEIDYFEAMTLNLHPTKEEDYMPEPLVPENLIFEVTGSNRPRRGQARRGRPKRDFQRDTLPGLPSLSRHEVNEDIQLFGGLMKSREHTWNSGVAARRNSKRKRIISQAPVCPSMAQPMNESVSVVELEDSKLTGWGKATRRPRRQRCPPAGNAATVILT</sequence>
<feature type="compositionally biased region" description="Polar residues" evidence="1">
    <location>
        <begin position="319"/>
        <end position="338"/>
    </location>
</feature>
<dbReference type="Proteomes" id="UP000823674">
    <property type="component" value="Chromosome A07"/>
</dbReference>
<name>A0ABQ7L0U2_BRACM</name>
<proteinExistence type="predicted"/>
<feature type="region of interest" description="Disordered" evidence="1">
    <location>
        <begin position="171"/>
        <end position="210"/>
    </location>
</feature>
<feature type="compositionally biased region" description="Polar residues" evidence="1">
    <location>
        <begin position="199"/>
        <end position="210"/>
    </location>
</feature>
<dbReference type="PANTHER" id="PTHR33167">
    <property type="entry name" value="TRANSCRIPTION FACTOR, PUTATIVE (DUF863)-RELATED"/>
    <property type="match status" value="1"/>
</dbReference>